<reference evidence="2 3" key="1">
    <citation type="submission" date="2019-04" db="EMBL/GenBank/DDBJ databases">
        <authorList>
            <person name="Li M."/>
        </authorList>
    </citation>
    <scope>NUCLEOTIDE SEQUENCE [LARGE SCALE GENOMIC DNA]</scope>
    <source>
        <strain evidence="2 3">LAM1902</strain>
    </source>
</reference>
<dbReference type="PROSITE" id="PS50983">
    <property type="entry name" value="FE_B12_PBP"/>
    <property type="match status" value="1"/>
</dbReference>
<organism evidence="2 3">
    <name type="scientific">Pseudomonas nicosulfuronedens</name>
    <dbReference type="NCBI Taxonomy" id="2571105"/>
    <lineage>
        <taxon>Bacteria</taxon>
        <taxon>Pseudomonadati</taxon>
        <taxon>Pseudomonadota</taxon>
        <taxon>Gammaproteobacteria</taxon>
        <taxon>Pseudomonadales</taxon>
        <taxon>Pseudomonadaceae</taxon>
        <taxon>Pseudomonas</taxon>
    </lineage>
</organism>
<dbReference type="OrthoDB" id="9775594at2"/>
<sequence>MPFLSSRASRFRLSHSLATLALLCLGWFGLALPAQALTVTDVLGRKVEVSGNAQRVVLGEGRLFFALALLDRDNPFQRVVGWQNDVRLLDPHTFDVYAQRFPQVKQIPLIGQASEQSVSAEQILALKPDLAVFSIAGEGPTQHSPIADILAAAGVPVVFVDFRVHPIEGVRTSLTALGAALGRQAEADQYLKFYDAHLQRIRDGVAGLDDAHKPSVFLELLAGVWQAPGHTTGKSGLGSVIDTVGGRNIAAGVVPGALGDISVEYALSAKPDLYIATGNRQPGLILGAGVSQQQARESLGKVLQRPEFASLDAIRNGKAHGLWHDFYNSPFNILAIEAMARWVHPERFQDLDPAKTQAQINQDFLRIGLDGTYWIDAGQPE</sequence>
<dbReference type="InterPro" id="IPR002491">
    <property type="entry name" value="ABC_transptr_periplasmic_BD"/>
</dbReference>
<comment type="caution">
    <text evidence="2">The sequence shown here is derived from an EMBL/GenBank/DDBJ whole genome shotgun (WGS) entry which is preliminary data.</text>
</comment>
<dbReference type="Gene3D" id="3.40.50.1980">
    <property type="entry name" value="Nitrogenase molybdenum iron protein domain"/>
    <property type="match status" value="2"/>
</dbReference>
<dbReference type="PANTHER" id="PTHR30535:SF34">
    <property type="entry name" value="MOLYBDATE-BINDING PROTEIN MOLA"/>
    <property type="match status" value="1"/>
</dbReference>
<dbReference type="Pfam" id="PF01497">
    <property type="entry name" value="Peripla_BP_2"/>
    <property type="match status" value="1"/>
</dbReference>
<protein>
    <submittedName>
        <fullName evidence="2">Iron ABC transporter substrate-binding protein</fullName>
    </submittedName>
</protein>
<dbReference type="EMBL" id="SWDV01000005">
    <property type="protein sequence ID" value="TLX79513.1"/>
    <property type="molecule type" value="Genomic_DNA"/>
</dbReference>
<dbReference type="AlphaFoldDB" id="A0A5R9R8Z4"/>
<evidence type="ECO:0000313" key="3">
    <source>
        <dbReference type="Proteomes" id="UP000306635"/>
    </source>
</evidence>
<dbReference type="InterPro" id="IPR050902">
    <property type="entry name" value="ABC_Transporter_SBP"/>
</dbReference>
<dbReference type="PANTHER" id="PTHR30535">
    <property type="entry name" value="VITAMIN B12-BINDING PROTEIN"/>
    <property type="match status" value="1"/>
</dbReference>
<evidence type="ECO:0000313" key="2">
    <source>
        <dbReference type="EMBL" id="TLX79513.1"/>
    </source>
</evidence>
<dbReference type="RefSeq" id="WP_138520979.1">
    <property type="nucleotide sequence ID" value="NZ_JAOCBK010000008.1"/>
</dbReference>
<gene>
    <name evidence="2" type="ORF">FAS41_07515</name>
</gene>
<feature type="domain" description="Fe/B12 periplasmic-binding" evidence="1">
    <location>
        <begin position="55"/>
        <end position="351"/>
    </location>
</feature>
<proteinExistence type="predicted"/>
<keyword evidence="3" id="KW-1185">Reference proteome</keyword>
<dbReference type="Proteomes" id="UP000306635">
    <property type="component" value="Unassembled WGS sequence"/>
</dbReference>
<evidence type="ECO:0000259" key="1">
    <source>
        <dbReference type="PROSITE" id="PS50983"/>
    </source>
</evidence>
<accession>A0A5R9R8Z4</accession>
<dbReference type="SUPFAM" id="SSF53807">
    <property type="entry name" value="Helical backbone' metal receptor"/>
    <property type="match status" value="1"/>
</dbReference>
<name>A0A5R9R8Z4_9PSED</name>